<evidence type="ECO:0000259" key="2">
    <source>
        <dbReference type="Pfam" id="PF07905"/>
    </source>
</evidence>
<sequence length="561" mass="64630">MFSYLGISIENLLNLDILKGSKILAGRSGSSKRITKVNVMEVPDIIEWVSDGELLITTAYSIKDNINVLLDIIPKLKEKGVVGLGIKVGRYVRELPSNIIELADKLEFPIIELPFCVSHTDLISVILTEVINNQMNMLINIEEFSREIMDIMTKGGGLKEIGKKLYENIGNSLAIYESMQDSTEIFCEDLTHISIIEKIIYNYISTKNSTFHEEGGKNYDLSRDNFNGKYTERRTIPIVIDNVDYGFIFIWLDNRVLSPIDNMLIESYVHIIALEFVKRLSLYNMESNYKLEFFDNLLSSNKSNQAIALEKAKNFNFNKELKYALIIISLKDIYKQIKHTENNMNLIQDSINSLMFIINRKIKHQNASIIYVDKSDRILILFGCENSKGDTVIKNEVLCFCSDILKEAQKRFNKNQLIMGIGRAYKGVTELYKSHEQAKLIVENLSKSKSGNIIHYDDLGIYRILSYDGLQNELMEFCIDNIKPLIDYDKDNKTELIKTLKIYFECNGNMKKISEKMYMHYNTIIYRLQKIREITGVNIDDSDSRLNLEIALKAIEVLKMN</sequence>
<dbReference type="InterPro" id="IPR051448">
    <property type="entry name" value="CdaR-like_regulators"/>
</dbReference>
<dbReference type="Pfam" id="PF17853">
    <property type="entry name" value="GGDEF_2"/>
    <property type="match status" value="1"/>
</dbReference>
<dbReference type="Proteomes" id="UP001623591">
    <property type="component" value="Unassembled WGS sequence"/>
</dbReference>
<feature type="domain" description="Purine catabolism PurC-like" evidence="2">
    <location>
        <begin position="12"/>
        <end position="129"/>
    </location>
</feature>
<evidence type="ECO:0000313" key="6">
    <source>
        <dbReference type="Proteomes" id="UP001623591"/>
    </source>
</evidence>
<keyword evidence="6" id="KW-1185">Reference proteome</keyword>
<feature type="domain" description="PucR C-terminal helix-turn-helix" evidence="3">
    <location>
        <begin position="496"/>
        <end position="554"/>
    </location>
</feature>
<name>A0ABW8T173_9CLOT</name>
<organism evidence="5 6">
    <name type="scientific">Candidatus Clostridium stratigraminis</name>
    <dbReference type="NCBI Taxonomy" id="3381661"/>
    <lineage>
        <taxon>Bacteria</taxon>
        <taxon>Bacillati</taxon>
        <taxon>Bacillota</taxon>
        <taxon>Clostridia</taxon>
        <taxon>Eubacteriales</taxon>
        <taxon>Clostridiaceae</taxon>
        <taxon>Clostridium</taxon>
    </lineage>
</organism>
<dbReference type="RefSeq" id="WP_406768629.1">
    <property type="nucleotide sequence ID" value="NZ_JBJHZZ010000001.1"/>
</dbReference>
<dbReference type="Pfam" id="PF07905">
    <property type="entry name" value="PucR"/>
    <property type="match status" value="1"/>
</dbReference>
<evidence type="ECO:0000313" key="5">
    <source>
        <dbReference type="EMBL" id="MFL0246177.1"/>
    </source>
</evidence>
<dbReference type="PANTHER" id="PTHR33744">
    <property type="entry name" value="CARBOHYDRATE DIACID REGULATOR"/>
    <property type="match status" value="1"/>
</dbReference>
<evidence type="ECO:0000256" key="1">
    <source>
        <dbReference type="ARBA" id="ARBA00006754"/>
    </source>
</evidence>
<evidence type="ECO:0000259" key="4">
    <source>
        <dbReference type="Pfam" id="PF17853"/>
    </source>
</evidence>
<dbReference type="InterPro" id="IPR025736">
    <property type="entry name" value="PucR_C-HTH_dom"/>
</dbReference>
<comment type="caution">
    <text evidence="5">The sequence shown here is derived from an EMBL/GenBank/DDBJ whole genome shotgun (WGS) entry which is preliminary data.</text>
</comment>
<accession>A0ABW8T173</accession>
<proteinExistence type="inferred from homology"/>
<dbReference type="Gene3D" id="1.10.10.2840">
    <property type="entry name" value="PucR C-terminal helix-turn-helix domain"/>
    <property type="match status" value="1"/>
</dbReference>
<protein>
    <submittedName>
        <fullName evidence="5">PucR family transcriptional regulator</fullName>
    </submittedName>
</protein>
<comment type="similarity">
    <text evidence="1">Belongs to the CdaR family.</text>
</comment>
<evidence type="ECO:0000259" key="3">
    <source>
        <dbReference type="Pfam" id="PF13556"/>
    </source>
</evidence>
<dbReference type="EMBL" id="JBJHZZ010000001">
    <property type="protein sequence ID" value="MFL0246177.1"/>
    <property type="molecule type" value="Genomic_DNA"/>
</dbReference>
<dbReference type="InterPro" id="IPR012914">
    <property type="entry name" value="PucR_dom"/>
</dbReference>
<feature type="domain" description="CdaR GGDEF-like" evidence="4">
    <location>
        <begin position="305"/>
        <end position="440"/>
    </location>
</feature>
<dbReference type="InterPro" id="IPR042070">
    <property type="entry name" value="PucR_C-HTH_sf"/>
</dbReference>
<dbReference type="PANTHER" id="PTHR33744:SF1">
    <property type="entry name" value="DNA-BINDING TRANSCRIPTIONAL ACTIVATOR ADER"/>
    <property type="match status" value="1"/>
</dbReference>
<gene>
    <name evidence="5" type="ORF">ACJDUG_04185</name>
</gene>
<reference evidence="5 6" key="1">
    <citation type="submission" date="2024-11" db="EMBL/GenBank/DDBJ databases">
        <authorList>
            <person name="Heng Y.C."/>
            <person name="Lim A.C.H."/>
            <person name="Lee J.K.Y."/>
            <person name="Kittelmann S."/>
        </authorList>
    </citation>
    <scope>NUCLEOTIDE SEQUENCE [LARGE SCALE GENOMIC DNA]</scope>
    <source>
        <strain evidence="5 6">WILCCON 0185</strain>
    </source>
</reference>
<dbReference type="Pfam" id="PF13556">
    <property type="entry name" value="HTH_30"/>
    <property type="match status" value="1"/>
</dbReference>
<dbReference type="InterPro" id="IPR041522">
    <property type="entry name" value="CdaR_GGDEF"/>
</dbReference>